<dbReference type="AlphaFoldDB" id="A0A6G9XX89"/>
<keyword evidence="3" id="KW-0597">Phosphoprotein</keyword>
<feature type="transmembrane region" description="Helical" evidence="10">
    <location>
        <begin position="133"/>
        <end position="150"/>
    </location>
</feature>
<feature type="compositionally biased region" description="Basic residues" evidence="9">
    <location>
        <begin position="1"/>
        <end position="17"/>
    </location>
</feature>
<evidence type="ECO:0000256" key="1">
    <source>
        <dbReference type="ARBA" id="ARBA00000085"/>
    </source>
</evidence>
<dbReference type="EC" id="2.7.13.3" evidence="2"/>
<dbReference type="PANTHER" id="PTHR24421">
    <property type="entry name" value="NITRATE/NITRITE SENSOR PROTEIN NARX-RELATED"/>
    <property type="match status" value="1"/>
</dbReference>
<name>A0A6G9XX89_NOCBR</name>
<sequence>MRRPVSSGRARRTRGRGGRAVVTESQQSGSASRRARAVDLVLVAVTGAVDLAFWQGDRDLVGGATLPPWVIPLAVAGLCSALLFRRRFPLRVWLAAWLYTGVNLVVPAYYPFAFLLVASYAVASGAPGRTARLVLVATAVPFALFSYRFAQAEPAQSQLRGFLAALLAWLVFLGIAWGLGRFAHTREEHARAERERLAAAAEKELAAQRLRLAHELHDSVTGAVAGIILHAGAARVFAADADRRVRQALEVIEQAGTQAMTELHSMLGLLRSTEPDGAARVRFADVERLLDAARRADLDVRLDVTGTARPLAPEADLAAYRIVQESLTNVTKHAGRGATVTLGVVWTEQALDLTVRSHGGTAPPATAALSTGAGLRGLGERLGALGGELTSGPAADGWCVHATVPAPSEVP</sequence>
<dbReference type="EMBL" id="CP046171">
    <property type="protein sequence ID" value="QIS05552.1"/>
    <property type="molecule type" value="Genomic_DNA"/>
</dbReference>
<evidence type="ECO:0000313" key="13">
    <source>
        <dbReference type="Proteomes" id="UP000501705"/>
    </source>
</evidence>
<accession>A0A6G9XX89</accession>
<proteinExistence type="predicted"/>
<keyword evidence="8" id="KW-0902">Two-component regulatory system</keyword>
<comment type="catalytic activity">
    <reaction evidence="1">
        <text>ATP + protein L-histidine = ADP + protein N-phospho-L-histidine.</text>
        <dbReference type="EC" id="2.7.13.3"/>
    </reaction>
</comment>
<dbReference type="CDD" id="cd16917">
    <property type="entry name" value="HATPase_UhpB-NarQ-NarX-like"/>
    <property type="match status" value="1"/>
</dbReference>
<dbReference type="GO" id="GO:0016020">
    <property type="term" value="C:membrane"/>
    <property type="evidence" value="ECO:0007669"/>
    <property type="project" value="InterPro"/>
</dbReference>
<protein>
    <recommendedName>
        <fullName evidence="2">histidine kinase</fullName>
        <ecNumber evidence="2">2.7.13.3</ecNumber>
    </recommendedName>
</protein>
<evidence type="ECO:0000256" key="6">
    <source>
        <dbReference type="ARBA" id="ARBA00022777"/>
    </source>
</evidence>
<keyword evidence="10" id="KW-0472">Membrane</keyword>
<evidence type="ECO:0000256" key="10">
    <source>
        <dbReference type="SAM" id="Phobius"/>
    </source>
</evidence>
<evidence type="ECO:0000256" key="7">
    <source>
        <dbReference type="ARBA" id="ARBA00022840"/>
    </source>
</evidence>
<dbReference type="Gene3D" id="1.20.5.1930">
    <property type="match status" value="1"/>
</dbReference>
<reference evidence="12 13" key="1">
    <citation type="journal article" date="2019" name="ACS Chem. Biol.">
        <title>Identification and Mobilization of a Cryptic Antibiotic Biosynthesis Gene Locus from a Human-Pathogenic Nocardia Isolate.</title>
        <authorList>
            <person name="Herisse M."/>
            <person name="Ishida K."/>
            <person name="Porter J.L."/>
            <person name="Howden B."/>
            <person name="Hertweck C."/>
            <person name="Stinear T.P."/>
            <person name="Pidot S.J."/>
        </authorList>
    </citation>
    <scope>NUCLEOTIDE SEQUENCE [LARGE SCALE GENOMIC DNA]</scope>
    <source>
        <strain evidence="12 13">AUSMDU00024985</strain>
    </source>
</reference>
<feature type="domain" description="Signal transduction histidine kinase subgroup 3 dimerisation and phosphoacceptor" evidence="11">
    <location>
        <begin position="209"/>
        <end position="273"/>
    </location>
</feature>
<evidence type="ECO:0000259" key="11">
    <source>
        <dbReference type="Pfam" id="PF07730"/>
    </source>
</evidence>
<dbReference type="InterPro" id="IPR050482">
    <property type="entry name" value="Sensor_HK_TwoCompSys"/>
</dbReference>
<evidence type="ECO:0000256" key="2">
    <source>
        <dbReference type="ARBA" id="ARBA00012438"/>
    </source>
</evidence>
<dbReference type="Pfam" id="PF07730">
    <property type="entry name" value="HisKA_3"/>
    <property type="match status" value="1"/>
</dbReference>
<dbReference type="InterPro" id="IPR036890">
    <property type="entry name" value="HATPase_C_sf"/>
</dbReference>
<evidence type="ECO:0000256" key="5">
    <source>
        <dbReference type="ARBA" id="ARBA00022741"/>
    </source>
</evidence>
<dbReference type="GO" id="GO:0005524">
    <property type="term" value="F:ATP binding"/>
    <property type="evidence" value="ECO:0007669"/>
    <property type="project" value="UniProtKB-KW"/>
</dbReference>
<keyword evidence="6 12" id="KW-0418">Kinase</keyword>
<evidence type="ECO:0000256" key="4">
    <source>
        <dbReference type="ARBA" id="ARBA00022679"/>
    </source>
</evidence>
<dbReference type="GO" id="GO:0046983">
    <property type="term" value="F:protein dimerization activity"/>
    <property type="evidence" value="ECO:0007669"/>
    <property type="project" value="InterPro"/>
</dbReference>
<keyword evidence="10" id="KW-1133">Transmembrane helix</keyword>
<evidence type="ECO:0000256" key="8">
    <source>
        <dbReference type="ARBA" id="ARBA00023012"/>
    </source>
</evidence>
<keyword evidence="7" id="KW-0067">ATP-binding</keyword>
<evidence type="ECO:0000313" key="12">
    <source>
        <dbReference type="EMBL" id="QIS05552.1"/>
    </source>
</evidence>
<dbReference type="PANTHER" id="PTHR24421:SF10">
    <property type="entry name" value="NITRATE_NITRITE SENSOR PROTEIN NARQ"/>
    <property type="match status" value="1"/>
</dbReference>
<dbReference type="Proteomes" id="UP000501705">
    <property type="component" value="Chromosome"/>
</dbReference>
<feature type="transmembrane region" description="Helical" evidence="10">
    <location>
        <begin position="37"/>
        <end position="54"/>
    </location>
</feature>
<gene>
    <name evidence="12" type="ORF">F5X71_27460</name>
</gene>
<keyword evidence="5" id="KW-0547">Nucleotide-binding</keyword>
<keyword evidence="4" id="KW-0808">Transferase</keyword>
<keyword evidence="10" id="KW-0812">Transmembrane</keyword>
<feature type="transmembrane region" description="Helical" evidence="10">
    <location>
        <begin position="162"/>
        <end position="180"/>
    </location>
</feature>
<dbReference type="Gene3D" id="3.30.565.10">
    <property type="entry name" value="Histidine kinase-like ATPase, C-terminal domain"/>
    <property type="match status" value="1"/>
</dbReference>
<dbReference type="SUPFAM" id="SSF55874">
    <property type="entry name" value="ATPase domain of HSP90 chaperone/DNA topoisomerase II/histidine kinase"/>
    <property type="match status" value="1"/>
</dbReference>
<feature type="compositionally biased region" description="Low complexity" evidence="9">
    <location>
        <begin position="19"/>
        <end position="28"/>
    </location>
</feature>
<evidence type="ECO:0000256" key="9">
    <source>
        <dbReference type="SAM" id="MobiDB-lite"/>
    </source>
</evidence>
<feature type="transmembrane region" description="Helical" evidence="10">
    <location>
        <begin position="66"/>
        <end position="84"/>
    </location>
</feature>
<feature type="transmembrane region" description="Helical" evidence="10">
    <location>
        <begin position="96"/>
        <end position="121"/>
    </location>
</feature>
<evidence type="ECO:0000256" key="3">
    <source>
        <dbReference type="ARBA" id="ARBA00022553"/>
    </source>
</evidence>
<feature type="region of interest" description="Disordered" evidence="9">
    <location>
        <begin position="1"/>
        <end position="28"/>
    </location>
</feature>
<dbReference type="GO" id="GO:0000155">
    <property type="term" value="F:phosphorelay sensor kinase activity"/>
    <property type="evidence" value="ECO:0007669"/>
    <property type="project" value="InterPro"/>
</dbReference>
<dbReference type="InterPro" id="IPR011712">
    <property type="entry name" value="Sig_transdc_His_kin_sub3_dim/P"/>
</dbReference>
<organism evidence="12 13">
    <name type="scientific">Nocardia brasiliensis</name>
    <dbReference type="NCBI Taxonomy" id="37326"/>
    <lineage>
        <taxon>Bacteria</taxon>
        <taxon>Bacillati</taxon>
        <taxon>Actinomycetota</taxon>
        <taxon>Actinomycetes</taxon>
        <taxon>Mycobacteriales</taxon>
        <taxon>Nocardiaceae</taxon>
        <taxon>Nocardia</taxon>
    </lineage>
</organism>